<proteinExistence type="predicted"/>
<evidence type="ECO:0000313" key="5">
    <source>
        <dbReference type="Proteomes" id="UP000054565"/>
    </source>
</evidence>
<dbReference type="EMBL" id="DS028095">
    <property type="protein sequence ID" value="KMP05467.1"/>
    <property type="molecule type" value="Genomic_DNA"/>
</dbReference>
<dbReference type="InterPro" id="IPR011009">
    <property type="entry name" value="Kinase-like_dom_sf"/>
</dbReference>
<dbReference type="PANTHER" id="PTHR21310:SF39">
    <property type="entry name" value="AMINOGLYCOSIDE PHOSPHOTRANSFERASE DOMAIN-CONTAINING PROTEIN"/>
    <property type="match status" value="1"/>
</dbReference>
<dbReference type="InterPro" id="IPR024535">
    <property type="entry name" value="RHGA/B-epi-like_pectate_lyase"/>
</dbReference>
<reference evidence="5" key="1">
    <citation type="journal article" date="2010" name="Genome Res.">
        <title>Population genomic sequencing of Coccidioides fungi reveals recent hybridization and transposon control.</title>
        <authorList>
            <person name="Neafsey D.E."/>
            <person name="Barker B.M."/>
            <person name="Sharpton T.J."/>
            <person name="Stajich J.E."/>
            <person name="Park D.J."/>
            <person name="Whiston E."/>
            <person name="Hung C.-Y."/>
            <person name="McMahan C."/>
            <person name="White J."/>
            <person name="Sykes S."/>
            <person name="Heiman D."/>
            <person name="Young S."/>
            <person name="Zeng Q."/>
            <person name="Abouelleil A."/>
            <person name="Aftuck L."/>
            <person name="Bessette D."/>
            <person name="Brown A."/>
            <person name="FitzGerald M."/>
            <person name="Lui A."/>
            <person name="Macdonald J.P."/>
            <person name="Priest M."/>
            <person name="Orbach M.J."/>
            <person name="Galgiani J.N."/>
            <person name="Kirkland T.N."/>
            <person name="Cole G.T."/>
            <person name="Birren B.W."/>
            <person name="Henn M.R."/>
            <person name="Taylor J.W."/>
            <person name="Rounsley S.D."/>
        </authorList>
    </citation>
    <scope>NUCLEOTIDE SEQUENCE [LARGE SCALE GENOMIC DNA]</scope>
    <source>
        <strain evidence="5">RMSCC 2394</strain>
    </source>
</reference>
<accession>A0A0J7B6A3</accession>
<dbReference type="OrthoDB" id="1046782at2759"/>
<evidence type="ECO:0000313" key="4">
    <source>
        <dbReference type="EMBL" id="KMP05467.1"/>
    </source>
</evidence>
<dbReference type="AlphaFoldDB" id="A0A0J7B6A3"/>
<keyword evidence="1" id="KW-0732">Signal</keyword>
<organism evidence="4 5">
    <name type="scientific">Coccidioides immitis RMSCC 2394</name>
    <dbReference type="NCBI Taxonomy" id="404692"/>
    <lineage>
        <taxon>Eukaryota</taxon>
        <taxon>Fungi</taxon>
        <taxon>Dikarya</taxon>
        <taxon>Ascomycota</taxon>
        <taxon>Pezizomycotina</taxon>
        <taxon>Eurotiomycetes</taxon>
        <taxon>Eurotiomycetidae</taxon>
        <taxon>Onygenales</taxon>
        <taxon>Onygenaceae</taxon>
        <taxon>Coccidioides</taxon>
    </lineage>
</organism>
<dbReference type="STRING" id="404692.A0A0J7B6A3"/>
<sequence>MGRSSILSNWRSCALFLPLFPCLISVLLPSPVFASRHGSSHVHGHGHLHHHRAAGDDNLMGTATTDFSAALVKKALHALSIMNKGRLDNPHFNKYEFHQQSMPRSMMEESKAFSNPTTAATLLASNKFEYSLPLELIDAARILAESAPPEEMPGNHSLVAAQIQEKYKLKGNDTNTPPQSYVRPNGLEGYIVYPENMQEVITGWNDSFTLEKRAAQQYWMIDMAQHGVSPFAPSGYKVWRNIKDYGVKGDGVTDDTAAINRAISDGNRCGDNCGSSTIYPAVVHFPPGNYLVSSSIIQYYNTQFLGDPYDYPTIVAAASFVGLGVFSSNVYHEGGNGSEWYLNTNNFLRSIRNFKMDIRRTDPNAYVCAIHWQVAQGTSLENIEFYMMQDDKTTQQGIWMENGSGGFLTNLTFVGGNFGAYFGNQQFTTSHLASVNCKTALQVHWDWAWTMQDVIIESCMNGLVVTGGVGLPVIVASFLGLYFDFKAGGPGSTGQSVGSLLLLGSIIANTPVGISTSLYGRNSTSLLVGKPGDAGVIEIQDMIVHAMWGHKSLPPAMESVVHILARFFIRFAPQRWIVGLCKYFDRKQNPIKKDTPPIVRLPGGIVVKFGPTAAPGETATQQYAYRHLDPKIVRVPQVYRYFQRQDPSEPVWLFGYLFMEYIPGKTLDELDVEVYKDMTERLAGIVSHLHSVRGRNVPGPVGGGVPRGNIWGYHDAETEFGSVEDLNAWVNRRIAVINKSVDFRSYPLVLCHLDMCRRNIILMEDGSLCLLDWGFAGFLPRIYEVAAIEFYFDEYSEMFRQVVNETIVLTDQEKKDLVLIKRARAASMRCAFRVDIASVLHILEHRLTGAEAASDSTRGQLVLISALLLKEIDDFSNSQPLDGSQIDVVESGAPHLIQAKFPFQSAHYGRWISFDHVELHGTSLSCEEIYGCMVFAARIGLENNPQRRRRSFAWRALVDDIVFIDSKRYPGYLL</sequence>
<evidence type="ECO:0000259" key="3">
    <source>
        <dbReference type="Pfam" id="PF12708"/>
    </source>
</evidence>
<dbReference type="Gene3D" id="2.160.20.10">
    <property type="entry name" value="Single-stranded right-handed beta-helix, Pectin lyase-like"/>
    <property type="match status" value="1"/>
</dbReference>
<dbReference type="Gene3D" id="3.90.1200.10">
    <property type="match status" value="1"/>
</dbReference>
<dbReference type="InterPro" id="IPR002575">
    <property type="entry name" value="Aminoglycoside_PTrfase"/>
</dbReference>
<evidence type="ECO:0000259" key="2">
    <source>
        <dbReference type="Pfam" id="PF01636"/>
    </source>
</evidence>
<feature type="domain" description="Rhamnogalacturonase A/B/Epimerase-like pectate lyase" evidence="3">
    <location>
        <begin position="239"/>
        <end position="463"/>
    </location>
</feature>
<gene>
    <name evidence="4" type="ORF">CIRG_05148</name>
</gene>
<dbReference type="SUPFAM" id="SSF51126">
    <property type="entry name" value="Pectin lyase-like"/>
    <property type="match status" value="1"/>
</dbReference>
<dbReference type="InterPro" id="IPR012334">
    <property type="entry name" value="Pectin_lyas_fold"/>
</dbReference>
<feature type="chain" id="PRO_5005286258" evidence="1">
    <location>
        <begin position="35"/>
        <end position="974"/>
    </location>
</feature>
<protein>
    <submittedName>
        <fullName evidence="4">Exo-1,3-beta-D-glucanase</fullName>
    </submittedName>
</protein>
<dbReference type="Proteomes" id="UP000054565">
    <property type="component" value="Unassembled WGS sequence"/>
</dbReference>
<dbReference type="SUPFAM" id="SSF56112">
    <property type="entry name" value="Protein kinase-like (PK-like)"/>
    <property type="match status" value="1"/>
</dbReference>
<name>A0A0J7B6A3_COCIT</name>
<dbReference type="Pfam" id="PF12708">
    <property type="entry name" value="Pect-lyase_RHGA_epim"/>
    <property type="match status" value="1"/>
</dbReference>
<evidence type="ECO:0000256" key="1">
    <source>
        <dbReference type="SAM" id="SignalP"/>
    </source>
</evidence>
<feature type="domain" description="Aminoglycoside phosphotransferase" evidence="2">
    <location>
        <begin position="605"/>
        <end position="800"/>
    </location>
</feature>
<dbReference type="InterPro" id="IPR011050">
    <property type="entry name" value="Pectin_lyase_fold/virulence"/>
</dbReference>
<feature type="signal peptide" evidence="1">
    <location>
        <begin position="1"/>
        <end position="34"/>
    </location>
</feature>
<dbReference type="Pfam" id="PF01636">
    <property type="entry name" value="APH"/>
    <property type="match status" value="1"/>
</dbReference>
<dbReference type="InterPro" id="IPR051678">
    <property type="entry name" value="AGP_Transferase"/>
</dbReference>
<dbReference type="PANTHER" id="PTHR21310">
    <property type="entry name" value="AMINOGLYCOSIDE PHOSPHOTRANSFERASE-RELATED-RELATED"/>
    <property type="match status" value="1"/>
</dbReference>